<reference evidence="1 2" key="1">
    <citation type="submission" date="2023-07" db="EMBL/GenBank/DDBJ databases">
        <title>Comparative genomics of wheat-associated soil bacteria to identify genetic determinants of phenazine resistance.</title>
        <authorList>
            <person name="Mouncey N."/>
        </authorList>
    </citation>
    <scope>NUCLEOTIDE SEQUENCE [LARGE SCALE GENOMIC DNA]</scope>
    <source>
        <strain evidence="1 2">V3I3</strain>
    </source>
</reference>
<sequence>MSANEERASDTMSVERWWPHLSIASKHRLLADLDGPIDDDTAAEIEAVHGTAPPERLTRAARDFIRTQIEAVD</sequence>
<protein>
    <submittedName>
        <fullName evidence="1">Uncharacterized protein</fullName>
    </submittedName>
</protein>
<evidence type="ECO:0000313" key="1">
    <source>
        <dbReference type="EMBL" id="MDQ0894529.1"/>
    </source>
</evidence>
<accession>A0ABU0R8X7</accession>
<evidence type="ECO:0000313" key="2">
    <source>
        <dbReference type="Proteomes" id="UP001239083"/>
    </source>
</evidence>
<keyword evidence="2" id="KW-1185">Reference proteome</keyword>
<dbReference type="Proteomes" id="UP001239083">
    <property type="component" value="Unassembled WGS sequence"/>
</dbReference>
<comment type="caution">
    <text evidence="1">The sequence shown here is derived from an EMBL/GenBank/DDBJ whole genome shotgun (WGS) entry which is preliminary data.</text>
</comment>
<proteinExistence type="predicted"/>
<gene>
    <name evidence="1" type="ORF">QFZ26_002084</name>
</gene>
<name>A0ABU0R8X7_9MICO</name>
<dbReference type="EMBL" id="JAUSYY010000001">
    <property type="protein sequence ID" value="MDQ0894529.1"/>
    <property type="molecule type" value="Genomic_DNA"/>
</dbReference>
<organism evidence="1 2">
    <name type="scientific">Agromyces ramosus</name>
    <dbReference type="NCBI Taxonomy" id="33879"/>
    <lineage>
        <taxon>Bacteria</taxon>
        <taxon>Bacillati</taxon>
        <taxon>Actinomycetota</taxon>
        <taxon>Actinomycetes</taxon>
        <taxon>Micrococcales</taxon>
        <taxon>Microbacteriaceae</taxon>
        <taxon>Agromyces</taxon>
    </lineage>
</organism>